<evidence type="ECO:0000313" key="3">
    <source>
        <dbReference type="Proteomes" id="UP000295157"/>
    </source>
</evidence>
<keyword evidence="2" id="KW-0503">Monooxygenase</keyword>
<gene>
    <name evidence="2" type="ORF">E1267_12845</name>
</gene>
<evidence type="ECO:0000313" key="2">
    <source>
        <dbReference type="EMBL" id="TDC07595.1"/>
    </source>
</evidence>
<feature type="domain" description="ABM" evidence="1">
    <location>
        <begin position="6"/>
        <end position="68"/>
    </location>
</feature>
<keyword evidence="2" id="KW-0560">Oxidoreductase</keyword>
<sequence>MIARIWHGRTPAGKSGAYLELMREVALPDYRSTPGNRGAYVLHRLEGEVAHFEMLTFWESEEAIRAFAGDDVTVAKYYDFDDDFLLEKAPRAIHHDVYDT</sequence>
<protein>
    <submittedName>
        <fullName evidence="2">Antibiotic biosynthesis monooxygenase</fullName>
    </submittedName>
</protein>
<dbReference type="Pfam" id="PF03992">
    <property type="entry name" value="ABM"/>
    <property type="match status" value="1"/>
</dbReference>
<keyword evidence="3" id="KW-1185">Reference proteome</keyword>
<evidence type="ECO:0000259" key="1">
    <source>
        <dbReference type="Pfam" id="PF03992"/>
    </source>
</evidence>
<name>A0A4R4NF07_9ACTN</name>
<dbReference type="InterPro" id="IPR007138">
    <property type="entry name" value="ABM_dom"/>
</dbReference>
<reference evidence="2 3" key="1">
    <citation type="submission" date="2019-02" db="EMBL/GenBank/DDBJ databases">
        <title>Draft genome sequences of novel Actinobacteria.</title>
        <authorList>
            <person name="Sahin N."/>
            <person name="Ay H."/>
            <person name="Saygin H."/>
        </authorList>
    </citation>
    <scope>NUCLEOTIDE SEQUENCE [LARGE SCALE GENOMIC DNA]</scope>
    <source>
        <strain evidence="2 3">KC201</strain>
    </source>
</reference>
<accession>A0A4R4NF07</accession>
<dbReference type="AlphaFoldDB" id="A0A4R4NF07"/>
<dbReference type="RefSeq" id="WP_132332665.1">
    <property type="nucleotide sequence ID" value="NZ_SMJZ01000038.1"/>
</dbReference>
<dbReference type="SUPFAM" id="SSF54909">
    <property type="entry name" value="Dimeric alpha+beta barrel"/>
    <property type="match status" value="1"/>
</dbReference>
<organism evidence="2 3">
    <name type="scientific">Nonomuraea longispora</name>
    <dbReference type="NCBI Taxonomy" id="1848320"/>
    <lineage>
        <taxon>Bacteria</taxon>
        <taxon>Bacillati</taxon>
        <taxon>Actinomycetota</taxon>
        <taxon>Actinomycetes</taxon>
        <taxon>Streptosporangiales</taxon>
        <taxon>Streptosporangiaceae</taxon>
        <taxon>Nonomuraea</taxon>
    </lineage>
</organism>
<dbReference type="EMBL" id="SMJZ01000038">
    <property type="protein sequence ID" value="TDC07595.1"/>
    <property type="molecule type" value="Genomic_DNA"/>
</dbReference>
<dbReference type="GO" id="GO:0004497">
    <property type="term" value="F:monooxygenase activity"/>
    <property type="evidence" value="ECO:0007669"/>
    <property type="project" value="UniProtKB-KW"/>
</dbReference>
<dbReference type="Gene3D" id="3.30.70.100">
    <property type="match status" value="1"/>
</dbReference>
<proteinExistence type="predicted"/>
<dbReference type="Proteomes" id="UP000295157">
    <property type="component" value="Unassembled WGS sequence"/>
</dbReference>
<dbReference type="OrthoDB" id="7210869at2"/>
<comment type="caution">
    <text evidence="2">The sequence shown here is derived from an EMBL/GenBank/DDBJ whole genome shotgun (WGS) entry which is preliminary data.</text>
</comment>
<dbReference type="InterPro" id="IPR011008">
    <property type="entry name" value="Dimeric_a/b-barrel"/>
</dbReference>